<dbReference type="eggNOG" id="COG0433">
    <property type="taxonomic scope" value="Bacteria"/>
</dbReference>
<keyword evidence="3" id="KW-1185">Reference proteome</keyword>
<evidence type="ECO:0000313" key="2">
    <source>
        <dbReference type="EMBL" id="AEF39556.1"/>
    </source>
</evidence>
<sequence>MIELSVGVSAEAGSPFRLDASRFNRHTFWCGQSGSGKTYALGVILERLMMQTSLPLLIFDPNADFVSFGKPRADAPAEVADRLRDADVRVFRPRGEAYQRLTVRFVDMDLASRAAVLRLDPILDAEEYNVLVRMESEIGAAGVDALIERLRVAPAPGARKLLLRLENLQVLQWDVWAYGGRGVEDVVDERPDATVLDLGGFKTSDESAAAALAVLDQLWSKREERRPILMVIDEAHNLCPQSPVSPAQQALCERIIQIAAEGRKFGLWLLLSTQRPSKIHAQVLSQCDNLCLMKLNSRKDLAEIADFFGTVPEALLGQAPILRKGQAILAGGFAPEPAIVQVASRFTLEGGTDVRVPPRHDGASVESLA</sequence>
<reference evidence="2 3" key="1">
    <citation type="journal article" date="2011" name="J. Bacteriol.">
        <title>Complete genome sequence of Amycolicicoccus subflavus DQS3-9A1T, an actinomycete isolated from crude oil-polluted soil.</title>
        <authorList>
            <person name="Cai M."/>
            <person name="Chen W.M."/>
            <person name="Nie Y."/>
            <person name="Chi C.Q."/>
            <person name="Wang Y.N."/>
            <person name="Tang Y.Q."/>
            <person name="Li G.Y."/>
            <person name="Wu X.L."/>
        </authorList>
    </citation>
    <scope>NUCLEOTIDE SEQUENCE [LARGE SCALE GENOMIC DNA]</scope>
    <source>
        <strain evidence="3">DSM 45089 / DQS3-9A1</strain>
    </source>
</reference>
<dbReference type="Gene3D" id="3.40.50.300">
    <property type="entry name" value="P-loop containing nucleotide triphosphate hydrolases"/>
    <property type="match status" value="2"/>
</dbReference>
<evidence type="ECO:0000259" key="1">
    <source>
        <dbReference type="Pfam" id="PF01935"/>
    </source>
</evidence>
<dbReference type="KEGG" id="asd:AS9A_1104"/>
<dbReference type="EMBL" id="CP002786">
    <property type="protein sequence ID" value="AEF39556.1"/>
    <property type="molecule type" value="Genomic_DNA"/>
</dbReference>
<dbReference type="InterPro" id="IPR002789">
    <property type="entry name" value="HerA_central"/>
</dbReference>
<proteinExistence type="predicted"/>
<protein>
    <recommendedName>
        <fullName evidence="1">Helicase HerA central domain-containing protein</fullName>
    </recommendedName>
</protein>
<dbReference type="RefSeq" id="WP_013805905.1">
    <property type="nucleotide sequence ID" value="NC_015564.1"/>
</dbReference>
<dbReference type="PANTHER" id="PTHR42957:SF1">
    <property type="entry name" value="HELICASE MJ1565-RELATED"/>
    <property type="match status" value="1"/>
</dbReference>
<dbReference type="STRING" id="443218.AS9A_1104"/>
<dbReference type="Pfam" id="PF01935">
    <property type="entry name" value="DUF87"/>
    <property type="match status" value="1"/>
</dbReference>
<accession>F6EQU5</accession>
<gene>
    <name evidence="2" type="ordered locus">AS9A_1104</name>
</gene>
<dbReference type="OrthoDB" id="9806951at2"/>
<name>F6EQU5_HOYSD</name>
<dbReference type="InterPro" id="IPR008571">
    <property type="entry name" value="HerA-like"/>
</dbReference>
<dbReference type="PANTHER" id="PTHR42957">
    <property type="entry name" value="HELICASE MJ1565-RELATED"/>
    <property type="match status" value="1"/>
</dbReference>
<feature type="domain" description="Helicase HerA central" evidence="1">
    <location>
        <begin position="10"/>
        <end position="133"/>
    </location>
</feature>
<evidence type="ECO:0000313" key="3">
    <source>
        <dbReference type="Proteomes" id="UP000009235"/>
    </source>
</evidence>
<organism evidence="2 3">
    <name type="scientific">Hoyosella subflava (strain DSM 45089 / JCM 17490 / NBRC 109087 / DQS3-9A1)</name>
    <name type="common">Amycolicicoccus subflavus</name>
    <dbReference type="NCBI Taxonomy" id="443218"/>
    <lineage>
        <taxon>Bacteria</taxon>
        <taxon>Bacillati</taxon>
        <taxon>Actinomycetota</taxon>
        <taxon>Actinomycetes</taxon>
        <taxon>Mycobacteriales</taxon>
        <taxon>Hoyosellaceae</taxon>
        <taxon>Hoyosella</taxon>
    </lineage>
</organism>
<dbReference type="HOGENOM" id="CLU_041523_0_0_11"/>
<dbReference type="Proteomes" id="UP000009235">
    <property type="component" value="Chromosome"/>
</dbReference>
<dbReference type="InterPro" id="IPR027417">
    <property type="entry name" value="P-loop_NTPase"/>
</dbReference>
<dbReference type="AlphaFoldDB" id="F6EQU5"/>
<dbReference type="SUPFAM" id="SSF52540">
    <property type="entry name" value="P-loop containing nucleoside triphosphate hydrolases"/>
    <property type="match status" value="1"/>
</dbReference>